<dbReference type="InterPro" id="IPR037923">
    <property type="entry name" value="HTH-like"/>
</dbReference>
<dbReference type="GO" id="GO:0043565">
    <property type="term" value="F:sequence-specific DNA binding"/>
    <property type="evidence" value="ECO:0007669"/>
    <property type="project" value="InterPro"/>
</dbReference>
<dbReference type="PANTHER" id="PTHR43280">
    <property type="entry name" value="ARAC-FAMILY TRANSCRIPTIONAL REGULATOR"/>
    <property type="match status" value="1"/>
</dbReference>
<dbReference type="OrthoDB" id="9776971at2"/>
<dbReference type="PANTHER" id="PTHR43280:SF2">
    <property type="entry name" value="HTH-TYPE TRANSCRIPTIONAL REGULATOR EXSA"/>
    <property type="match status" value="1"/>
</dbReference>
<dbReference type="Proteomes" id="UP000005561">
    <property type="component" value="Unassembled WGS sequence"/>
</dbReference>
<dbReference type="SUPFAM" id="SSF51215">
    <property type="entry name" value="Regulatory protein AraC"/>
    <property type="match status" value="1"/>
</dbReference>
<dbReference type="PROSITE" id="PS01124">
    <property type="entry name" value="HTH_ARAC_FAMILY_2"/>
    <property type="match status" value="1"/>
</dbReference>
<comment type="caution">
    <text evidence="5">The sequence shown here is derived from an EMBL/GenBank/DDBJ whole genome shotgun (WGS) entry which is preliminary data.</text>
</comment>
<evidence type="ECO:0000256" key="3">
    <source>
        <dbReference type="ARBA" id="ARBA00023163"/>
    </source>
</evidence>
<organism evidence="5 6">
    <name type="scientific">Marvinbryantia formatexigens DSM 14469</name>
    <dbReference type="NCBI Taxonomy" id="478749"/>
    <lineage>
        <taxon>Bacteria</taxon>
        <taxon>Bacillati</taxon>
        <taxon>Bacillota</taxon>
        <taxon>Clostridia</taxon>
        <taxon>Lachnospirales</taxon>
        <taxon>Lachnospiraceae</taxon>
        <taxon>Marvinbryantia</taxon>
    </lineage>
</organism>
<keyword evidence="6" id="KW-1185">Reference proteome</keyword>
<accession>C6L8U1</accession>
<dbReference type="Pfam" id="PF12833">
    <property type="entry name" value="HTH_18"/>
    <property type="match status" value="1"/>
</dbReference>
<reference evidence="5" key="1">
    <citation type="submission" date="2009-07" db="EMBL/GenBank/DDBJ databases">
        <authorList>
            <person name="Weinstock G."/>
            <person name="Sodergren E."/>
            <person name="Clifton S."/>
            <person name="Fulton L."/>
            <person name="Fulton B."/>
            <person name="Courtney L."/>
            <person name="Fronick C."/>
            <person name="Harrison M."/>
            <person name="Strong C."/>
            <person name="Farmer C."/>
            <person name="Delahaunty K."/>
            <person name="Markovic C."/>
            <person name="Hall O."/>
            <person name="Minx P."/>
            <person name="Tomlinson C."/>
            <person name="Mitreva M."/>
            <person name="Nelson J."/>
            <person name="Hou S."/>
            <person name="Wollam A."/>
            <person name="Pepin K.H."/>
            <person name="Johnson M."/>
            <person name="Bhonagiri V."/>
            <person name="Nash W.E."/>
            <person name="Warren W."/>
            <person name="Chinwalla A."/>
            <person name="Mardis E.R."/>
            <person name="Wilson R.K."/>
        </authorList>
    </citation>
    <scope>NUCLEOTIDE SEQUENCE [LARGE SCALE GENOMIC DNA]</scope>
    <source>
        <strain evidence="5">DSM 14469</strain>
    </source>
</reference>
<dbReference type="SUPFAM" id="SSF46689">
    <property type="entry name" value="Homeodomain-like"/>
    <property type="match status" value="2"/>
</dbReference>
<dbReference type="InterPro" id="IPR018060">
    <property type="entry name" value="HTH_AraC"/>
</dbReference>
<evidence type="ECO:0000256" key="2">
    <source>
        <dbReference type="ARBA" id="ARBA00023125"/>
    </source>
</evidence>
<evidence type="ECO:0000259" key="4">
    <source>
        <dbReference type="PROSITE" id="PS01124"/>
    </source>
</evidence>
<evidence type="ECO:0000313" key="5">
    <source>
        <dbReference type="EMBL" id="EET62681.1"/>
    </source>
</evidence>
<evidence type="ECO:0000256" key="1">
    <source>
        <dbReference type="ARBA" id="ARBA00023015"/>
    </source>
</evidence>
<keyword evidence="2" id="KW-0238">DNA-binding</keyword>
<dbReference type="eggNOG" id="COG2207">
    <property type="taxonomic scope" value="Bacteria"/>
</dbReference>
<keyword evidence="1" id="KW-0805">Transcription regulation</keyword>
<dbReference type="SMART" id="SM00342">
    <property type="entry name" value="HTH_ARAC"/>
    <property type="match status" value="1"/>
</dbReference>
<protein>
    <submittedName>
        <fullName evidence="5">Transcriptional regulator, AraC family</fullName>
    </submittedName>
</protein>
<sequence>MYELYEKEDYIFANVPVKVYFHSLKGENIYTYLHWHTSVEFNLTTSGRILTLISGKKREQMAGEWNVVNSGELHGNYWVQTNDFYEGFTVLFSKNLFDCWLGNDTRFQIPENEEARETIAKSILRFGELDNQKLLESLEGMEQVFHFMVLLKKYCIQSAAKDSKVNSDSLEKLRPILQYLNRHYADSITLSSIAQQFHYTPEHLSRMFKNNAGCNFYQYLQDIRLMHCIDDIKRNVSVNLSDAALNNGFPNVKSFIETFKRHMGCTPSQWLRQLSSSTSKKSALQSIWKPD</sequence>
<dbReference type="GO" id="GO:0003700">
    <property type="term" value="F:DNA-binding transcription factor activity"/>
    <property type="evidence" value="ECO:0007669"/>
    <property type="project" value="InterPro"/>
</dbReference>
<feature type="domain" description="HTH araC/xylS-type" evidence="4">
    <location>
        <begin position="174"/>
        <end position="273"/>
    </location>
</feature>
<dbReference type="RefSeq" id="WP_006859833.1">
    <property type="nucleotide sequence ID" value="NZ_ACCL02000001.1"/>
</dbReference>
<name>C6L8U1_9FIRM</name>
<dbReference type="STRING" id="168384.SAMN05660368_01667"/>
<dbReference type="InterPro" id="IPR009057">
    <property type="entry name" value="Homeodomain-like_sf"/>
</dbReference>
<proteinExistence type="predicted"/>
<dbReference type="AlphaFoldDB" id="C6L8U1"/>
<gene>
    <name evidence="5" type="ORF">BRYFOR_05031</name>
</gene>
<dbReference type="EMBL" id="ACCL02000001">
    <property type="protein sequence ID" value="EET62681.1"/>
    <property type="molecule type" value="Genomic_DNA"/>
</dbReference>
<evidence type="ECO:0000313" key="6">
    <source>
        <dbReference type="Proteomes" id="UP000005561"/>
    </source>
</evidence>
<dbReference type="Gene3D" id="1.10.10.60">
    <property type="entry name" value="Homeodomain-like"/>
    <property type="match status" value="2"/>
</dbReference>
<keyword evidence="3" id="KW-0804">Transcription</keyword>